<reference evidence="3" key="4">
    <citation type="journal article" date="2008" name="Nucleic Acids Res.">
        <title>The rice annotation project database (RAP-DB): 2008 update.</title>
        <authorList>
            <consortium name="The rice annotation project (RAP)"/>
        </authorList>
    </citation>
    <scope>GENOME REANNOTATION</scope>
    <source>
        <strain evidence="3">cv. Nipponbare</strain>
    </source>
</reference>
<proteinExistence type="predicted"/>
<evidence type="ECO:0000313" key="1">
    <source>
        <dbReference type="EMBL" id="BAD32842.1"/>
    </source>
</evidence>
<dbReference type="EMBL" id="AP003615">
    <property type="protein sequence ID" value="BAD35449.1"/>
    <property type="molecule type" value="Genomic_DNA"/>
</dbReference>
<reference evidence="1" key="1">
    <citation type="submission" date="2001-05" db="EMBL/GenBank/DDBJ databases">
        <title>Oryza sativa nipponbare(GA3) genomic DNA, chromosome 6, PAC clone:P0457B11.</title>
        <authorList>
            <person name="Sasaki T."/>
            <person name="Matsumoto T."/>
            <person name="Yamamoto K."/>
        </authorList>
    </citation>
    <scope>NUCLEOTIDE SEQUENCE</scope>
</reference>
<protein>
    <submittedName>
        <fullName evidence="2">Uncharacterized protein</fullName>
    </submittedName>
</protein>
<name>Q69XK8_ORYSJ</name>
<dbReference type="EMBL" id="AP003612">
    <property type="protein sequence ID" value="BAD32842.1"/>
    <property type="molecule type" value="Genomic_DNA"/>
</dbReference>
<sequence>MGLANMTEMAHGLIHARAHGHLPRRIKTGYAIDDVSERSPFRPYLPEEKQQRYYYGVL</sequence>
<gene>
    <name evidence="1" type="ORF">P0457B11.18</name>
    <name evidence="2" type="ORF">P0486H12.5</name>
</gene>
<organism evidence="2 3">
    <name type="scientific">Oryza sativa subsp. japonica</name>
    <name type="common">Rice</name>
    <dbReference type="NCBI Taxonomy" id="39947"/>
    <lineage>
        <taxon>Eukaryota</taxon>
        <taxon>Viridiplantae</taxon>
        <taxon>Streptophyta</taxon>
        <taxon>Embryophyta</taxon>
        <taxon>Tracheophyta</taxon>
        <taxon>Spermatophyta</taxon>
        <taxon>Magnoliopsida</taxon>
        <taxon>Liliopsida</taxon>
        <taxon>Poales</taxon>
        <taxon>Poaceae</taxon>
        <taxon>BOP clade</taxon>
        <taxon>Oryzoideae</taxon>
        <taxon>Oryzeae</taxon>
        <taxon>Oryzinae</taxon>
        <taxon>Oryza</taxon>
        <taxon>Oryza sativa</taxon>
    </lineage>
</organism>
<evidence type="ECO:0000313" key="3">
    <source>
        <dbReference type="Proteomes" id="UP000000763"/>
    </source>
</evidence>
<dbReference type="Proteomes" id="UP000000763">
    <property type="component" value="Chromosome 6"/>
</dbReference>
<reference evidence="3" key="3">
    <citation type="journal article" date="2005" name="Nature">
        <title>The map-based sequence of the rice genome.</title>
        <authorList>
            <consortium name="International rice genome sequencing project (IRGSP)"/>
            <person name="Matsumoto T."/>
            <person name="Wu J."/>
            <person name="Kanamori H."/>
            <person name="Katayose Y."/>
            <person name="Fujisawa M."/>
            <person name="Namiki N."/>
            <person name="Mizuno H."/>
            <person name="Yamamoto K."/>
            <person name="Antonio B.A."/>
            <person name="Baba T."/>
            <person name="Sakata K."/>
            <person name="Nagamura Y."/>
            <person name="Aoki H."/>
            <person name="Arikawa K."/>
            <person name="Arita K."/>
            <person name="Bito T."/>
            <person name="Chiden Y."/>
            <person name="Fujitsuka N."/>
            <person name="Fukunaka R."/>
            <person name="Hamada M."/>
            <person name="Harada C."/>
            <person name="Hayashi A."/>
            <person name="Hijishita S."/>
            <person name="Honda M."/>
            <person name="Hosokawa S."/>
            <person name="Ichikawa Y."/>
            <person name="Idonuma A."/>
            <person name="Iijima M."/>
            <person name="Ikeda M."/>
            <person name="Ikeno M."/>
            <person name="Ito K."/>
            <person name="Ito S."/>
            <person name="Ito T."/>
            <person name="Ito Y."/>
            <person name="Ito Y."/>
            <person name="Iwabuchi A."/>
            <person name="Kamiya K."/>
            <person name="Karasawa W."/>
            <person name="Kurita K."/>
            <person name="Katagiri S."/>
            <person name="Kikuta A."/>
            <person name="Kobayashi H."/>
            <person name="Kobayashi N."/>
            <person name="Machita K."/>
            <person name="Maehara T."/>
            <person name="Masukawa M."/>
            <person name="Mizubayashi T."/>
            <person name="Mukai Y."/>
            <person name="Nagasaki H."/>
            <person name="Nagata Y."/>
            <person name="Naito S."/>
            <person name="Nakashima M."/>
            <person name="Nakama Y."/>
            <person name="Nakamichi Y."/>
            <person name="Nakamura M."/>
            <person name="Meguro A."/>
            <person name="Negishi M."/>
            <person name="Ohta I."/>
            <person name="Ohta T."/>
            <person name="Okamoto M."/>
            <person name="Ono N."/>
            <person name="Saji S."/>
            <person name="Sakaguchi M."/>
            <person name="Sakai K."/>
            <person name="Shibata M."/>
            <person name="Shimokawa T."/>
            <person name="Song J."/>
            <person name="Takazaki Y."/>
            <person name="Terasawa K."/>
            <person name="Tsugane M."/>
            <person name="Tsuji K."/>
            <person name="Ueda S."/>
            <person name="Waki K."/>
            <person name="Yamagata H."/>
            <person name="Yamamoto M."/>
            <person name="Yamamoto S."/>
            <person name="Yamane H."/>
            <person name="Yoshiki S."/>
            <person name="Yoshihara R."/>
            <person name="Yukawa K."/>
            <person name="Zhong H."/>
            <person name="Yano M."/>
            <person name="Yuan Q."/>
            <person name="Ouyang S."/>
            <person name="Liu J."/>
            <person name="Jones K.M."/>
            <person name="Gansberger K."/>
            <person name="Moffat K."/>
            <person name="Hill J."/>
            <person name="Bera J."/>
            <person name="Fadrosh D."/>
            <person name="Jin S."/>
            <person name="Johri S."/>
            <person name="Kim M."/>
            <person name="Overton L."/>
            <person name="Reardon M."/>
            <person name="Tsitrin T."/>
            <person name="Vuong H."/>
            <person name="Weaver B."/>
            <person name="Ciecko A."/>
            <person name="Tallon L."/>
            <person name="Jackson J."/>
            <person name="Pai G."/>
            <person name="Aken S.V."/>
            <person name="Utterback T."/>
            <person name="Reidmuller S."/>
            <person name="Feldblyum T."/>
            <person name="Hsiao J."/>
            <person name="Zismann V."/>
            <person name="Iobst S."/>
            <person name="de Vazeille A.R."/>
            <person name="Buell C.R."/>
            <person name="Ying K."/>
            <person name="Li Y."/>
            <person name="Lu T."/>
            <person name="Huang Y."/>
            <person name="Zhao Q."/>
            <person name="Feng Q."/>
            <person name="Zhang L."/>
            <person name="Zhu J."/>
            <person name="Weng Q."/>
            <person name="Mu J."/>
            <person name="Lu Y."/>
            <person name="Fan D."/>
            <person name="Liu Y."/>
            <person name="Guan J."/>
            <person name="Zhang Y."/>
            <person name="Yu S."/>
            <person name="Liu X."/>
            <person name="Zhang Y."/>
            <person name="Hong G."/>
            <person name="Han B."/>
            <person name="Choisne N."/>
            <person name="Demange N."/>
            <person name="Orjeda G."/>
            <person name="Samain S."/>
            <person name="Cattolico L."/>
            <person name="Pelletier E."/>
            <person name="Couloux A."/>
            <person name="Segurens B."/>
            <person name="Wincker P."/>
            <person name="D'Hont A."/>
            <person name="Scarpelli C."/>
            <person name="Weissenbach J."/>
            <person name="Salanoubat M."/>
            <person name="Quetier F."/>
            <person name="Yu Y."/>
            <person name="Kim H.R."/>
            <person name="Rambo T."/>
            <person name="Currie J."/>
            <person name="Collura K."/>
            <person name="Luo M."/>
            <person name="Yang T."/>
            <person name="Ammiraju J.S.S."/>
            <person name="Engler F."/>
            <person name="Soderlund C."/>
            <person name="Wing R.A."/>
            <person name="Palmer L.E."/>
            <person name="de la Bastide M."/>
            <person name="Spiegel L."/>
            <person name="Nascimento L."/>
            <person name="Zutavern T."/>
            <person name="O'Shaughnessy A."/>
            <person name="Dike S."/>
            <person name="Dedhia N."/>
            <person name="Preston R."/>
            <person name="Balija V."/>
            <person name="McCombie W.R."/>
            <person name="Chow T."/>
            <person name="Chen H."/>
            <person name="Chung M."/>
            <person name="Chen C."/>
            <person name="Shaw J."/>
            <person name="Wu H."/>
            <person name="Hsiao K."/>
            <person name="Chao Y."/>
            <person name="Chu M."/>
            <person name="Cheng C."/>
            <person name="Hour A."/>
            <person name="Lee P."/>
            <person name="Lin S."/>
            <person name="Lin Y."/>
            <person name="Liou J."/>
            <person name="Liu S."/>
            <person name="Hsing Y."/>
            <person name="Raghuvanshi S."/>
            <person name="Mohanty A."/>
            <person name="Bharti A.K."/>
            <person name="Gaur A."/>
            <person name="Gupta V."/>
            <person name="Kumar D."/>
            <person name="Ravi V."/>
            <person name="Vij S."/>
            <person name="Kapur A."/>
            <person name="Khurana P."/>
            <person name="Khurana P."/>
            <person name="Khurana J.P."/>
            <person name="Tyagi A.K."/>
            <person name="Gaikwad K."/>
            <person name="Singh A."/>
            <person name="Dalal V."/>
            <person name="Srivastava S."/>
            <person name="Dixit A."/>
            <person name="Pal A.K."/>
            <person name="Ghazi I.A."/>
            <person name="Yadav M."/>
            <person name="Pandit A."/>
            <person name="Bhargava A."/>
            <person name="Sureshbabu K."/>
            <person name="Batra K."/>
            <person name="Sharma T.R."/>
            <person name="Mohapatra T."/>
            <person name="Singh N.K."/>
            <person name="Messing J."/>
            <person name="Nelson A.B."/>
            <person name="Fuks G."/>
            <person name="Kavchok S."/>
            <person name="Keizer G."/>
            <person name="Linton E."/>
            <person name="Llaca V."/>
            <person name="Song R."/>
            <person name="Tanyolac B."/>
            <person name="Young S."/>
            <person name="Ho-Il K."/>
            <person name="Hahn J.H."/>
            <person name="Sangsakoo G."/>
            <person name="Vanavichit A."/>
            <person name="de Mattos Luiz.A.T."/>
            <person name="Zimmer P.D."/>
            <person name="Malone G."/>
            <person name="Dellagostin O."/>
            <person name="de Oliveira A.C."/>
            <person name="Bevan M."/>
            <person name="Bancroft I."/>
            <person name="Minx P."/>
            <person name="Cordum H."/>
            <person name="Wilson R."/>
            <person name="Cheng Z."/>
            <person name="Jin W."/>
            <person name="Jiang J."/>
            <person name="Leong S.A."/>
            <person name="Iwama H."/>
            <person name="Gojobori T."/>
            <person name="Itoh T."/>
            <person name="Niimura Y."/>
            <person name="Fujii Y."/>
            <person name="Habara T."/>
            <person name="Sakai H."/>
            <person name="Sato Y."/>
            <person name="Wilson G."/>
            <person name="Kumar K."/>
            <person name="McCouch S."/>
            <person name="Juretic N."/>
            <person name="Hoen D."/>
            <person name="Wright S."/>
            <person name="Bruskiewich R."/>
            <person name="Bureau T."/>
            <person name="Miyao A."/>
            <person name="Hirochika H."/>
            <person name="Nishikawa T."/>
            <person name="Kadowaki K."/>
            <person name="Sugiura M."/>
            <person name="Burr B."/>
            <person name="Sasaki T."/>
        </authorList>
    </citation>
    <scope>NUCLEOTIDE SEQUENCE [LARGE SCALE GENOMIC DNA]</scope>
    <source>
        <strain evidence="3">cv. Nipponbare</strain>
    </source>
</reference>
<accession>Q69XK8</accession>
<dbReference type="AlphaFoldDB" id="Q69XK8"/>
<reference evidence="2" key="2">
    <citation type="submission" date="2001-05" db="EMBL/GenBank/DDBJ databases">
        <title>Oryza sativa nipponbare(GA3) genomic DNA, chromosome 6, PAC clone:P0486H12.</title>
        <authorList>
            <person name="Sasaki T."/>
            <person name="Matsumoto T."/>
            <person name="Yamamoto K."/>
        </authorList>
    </citation>
    <scope>NUCLEOTIDE SEQUENCE</scope>
</reference>
<evidence type="ECO:0000313" key="2">
    <source>
        <dbReference type="EMBL" id="BAD35449.1"/>
    </source>
</evidence>